<dbReference type="NCBIfam" id="NF038097">
    <property type="entry name" value="KCGN_DNA_rpt"/>
    <property type="match status" value="1"/>
</dbReference>
<accession>A0A0E2B0W8</accession>
<gene>
    <name evidence="1" type="ORF">LEP1GSC081_1706</name>
</gene>
<dbReference type="AlphaFoldDB" id="A0A0E2B0W8"/>
<protein>
    <submittedName>
        <fullName evidence="1">Uncharacterized protein</fullName>
    </submittedName>
</protein>
<sequence>MNSPPASFVRFFVRFGGEHQIGKNFESVLYEFDFSVKSLKCGNSYKSGFYC</sequence>
<organism evidence="1 2">
    <name type="scientific">Leptospira kirschneri str. H1</name>
    <dbReference type="NCBI Taxonomy" id="1049966"/>
    <lineage>
        <taxon>Bacteria</taxon>
        <taxon>Pseudomonadati</taxon>
        <taxon>Spirochaetota</taxon>
        <taxon>Spirochaetia</taxon>
        <taxon>Leptospirales</taxon>
        <taxon>Leptospiraceae</taxon>
        <taxon>Leptospira</taxon>
    </lineage>
</organism>
<name>A0A0E2B0W8_9LEPT</name>
<evidence type="ECO:0000313" key="1">
    <source>
        <dbReference type="EMBL" id="EKO14868.1"/>
    </source>
</evidence>
<reference evidence="1 2" key="1">
    <citation type="submission" date="2012-10" db="EMBL/GenBank/DDBJ databases">
        <authorList>
            <person name="Harkins D.M."/>
            <person name="Durkin A.S."/>
            <person name="Brinkac L.M."/>
            <person name="Selengut J.D."/>
            <person name="Sanka R."/>
            <person name="DePew J."/>
            <person name="Purushe J."/>
            <person name="Peacock S.J."/>
            <person name="Thaipadungpanit J."/>
            <person name="Wuthiekanun V.W."/>
            <person name="Day N.P."/>
            <person name="Vinetz J.M."/>
            <person name="Sutton G.G."/>
            <person name="Nelson W.C."/>
            <person name="Fouts D.E."/>
        </authorList>
    </citation>
    <scope>NUCLEOTIDE SEQUENCE [LARGE SCALE GENOMIC DNA]</scope>
    <source>
        <strain evidence="1 2">H1</strain>
    </source>
</reference>
<dbReference type="Proteomes" id="UP000006253">
    <property type="component" value="Unassembled WGS sequence"/>
</dbReference>
<evidence type="ECO:0000313" key="2">
    <source>
        <dbReference type="Proteomes" id="UP000006253"/>
    </source>
</evidence>
<proteinExistence type="predicted"/>
<dbReference type="EMBL" id="AHMY02000051">
    <property type="protein sequence ID" value="EKO14868.1"/>
    <property type="molecule type" value="Genomic_DNA"/>
</dbReference>
<comment type="caution">
    <text evidence="1">The sequence shown here is derived from an EMBL/GenBank/DDBJ whole genome shotgun (WGS) entry which is preliminary data.</text>
</comment>